<comment type="caution">
    <text evidence="2">The sequence shown here is derived from an EMBL/GenBank/DDBJ whole genome shotgun (WGS) entry which is preliminary data.</text>
</comment>
<protein>
    <submittedName>
        <fullName evidence="2">Uncharacterized protein</fullName>
    </submittedName>
</protein>
<accession>A0A699TKJ3</accession>
<organism evidence="2">
    <name type="scientific">Tanacetum cinerariifolium</name>
    <name type="common">Dalmatian daisy</name>
    <name type="synonym">Chrysanthemum cinerariifolium</name>
    <dbReference type="NCBI Taxonomy" id="118510"/>
    <lineage>
        <taxon>Eukaryota</taxon>
        <taxon>Viridiplantae</taxon>
        <taxon>Streptophyta</taxon>
        <taxon>Embryophyta</taxon>
        <taxon>Tracheophyta</taxon>
        <taxon>Spermatophyta</taxon>
        <taxon>Magnoliopsida</taxon>
        <taxon>eudicotyledons</taxon>
        <taxon>Gunneridae</taxon>
        <taxon>Pentapetalae</taxon>
        <taxon>asterids</taxon>
        <taxon>campanulids</taxon>
        <taxon>Asterales</taxon>
        <taxon>Asteraceae</taxon>
        <taxon>Asteroideae</taxon>
        <taxon>Anthemideae</taxon>
        <taxon>Anthemidinae</taxon>
        <taxon>Tanacetum</taxon>
    </lineage>
</organism>
<proteinExistence type="predicted"/>
<feature type="region of interest" description="Disordered" evidence="1">
    <location>
        <begin position="28"/>
        <end position="113"/>
    </location>
</feature>
<evidence type="ECO:0000256" key="1">
    <source>
        <dbReference type="SAM" id="MobiDB-lite"/>
    </source>
</evidence>
<dbReference type="AlphaFoldDB" id="A0A699TKJ3"/>
<evidence type="ECO:0000313" key="2">
    <source>
        <dbReference type="EMBL" id="GFD10320.1"/>
    </source>
</evidence>
<sequence>MVIALYFALHHRSRQVPVLTSTLASTEVRSTHRLYPGQQFRPESRTSARSGPSGQAVHRQGLGQGHPAAAARRLTFVRPRRRHGSRTQHGSSGAQPGRSAPAGTDVDQARDTN</sequence>
<name>A0A699TKJ3_TANCI</name>
<dbReference type="EMBL" id="BKCJ011251488">
    <property type="protein sequence ID" value="GFD10320.1"/>
    <property type="molecule type" value="Genomic_DNA"/>
</dbReference>
<gene>
    <name evidence="2" type="ORF">Tci_882289</name>
</gene>
<reference evidence="2" key="1">
    <citation type="journal article" date="2019" name="Sci. Rep.">
        <title>Draft genome of Tanacetum cinerariifolium, the natural source of mosquito coil.</title>
        <authorList>
            <person name="Yamashiro T."/>
            <person name="Shiraishi A."/>
            <person name="Satake H."/>
            <person name="Nakayama K."/>
        </authorList>
    </citation>
    <scope>NUCLEOTIDE SEQUENCE</scope>
</reference>